<evidence type="ECO:0000313" key="2">
    <source>
        <dbReference type="Proteomes" id="UP001168579"/>
    </source>
</evidence>
<reference evidence="1" key="2">
    <citation type="submission" date="2023-06" db="EMBL/GenBank/DDBJ databases">
        <authorList>
            <person name="Lucena T."/>
            <person name="Sun Q."/>
        </authorList>
    </citation>
    <scope>NUCLEOTIDE SEQUENCE</scope>
    <source>
        <strain evidence="1">CECT 8869</strain>
    </source>
</reference>
<comment type="caution">
    <text evidence="1">The sequence shown here is derived from an EMBL/GenBank/DDBJ whole genome shotgun (WGS) entry which is preliminary data.</text>
</comment>
<reference evidence="1" key="1">
    <citation type="journal article" date="2014" name="Int. J. Syst. Evol. Microbiol.">
        <title>Complete genome of a new Firmicutes species belonging to the dominant human colonic microbiota ('Ruminococcus bicirculans') reveals two chromosomes and a selective capacity to utilize plant glucans.</title>
        <authorList>
            <consortium name="NISC Comparative Sequencing Program"/>
            <person name="Wegmann U."/>
            <person name="Louis P."/>
            <person name="Goesmann A."/>
            <person name="Henrissat B."/>
            <person name="Duncan S.H."/>
            <person name="Flint H.J."/>
        </authorList>
    </citation>
    <scope>NUCLEOTIDE SEQUENCE</scope>
    <source>
        <strain evidence="1">CECT 8869</strain>
    </source>
</reference>
<dbReference type="InterPro" id="IPR029068">
    <property type="entry name" value="Glyas_Bleomycin-R_OHBP_Dase"/>
</dbReference>
<dbReference type="SUPFAM" id="SSF54593">
    <property type="entry name" value="Glyoxalase/Bleomycin resistance protein/Dihydroxybiphenyl dioxygenase"/>
    <property type="match status" value="1"/>
</dbReference>
<protein>
    <recommendedName>
        <fullName evidence="3">VOC family protein</fullName>
    </recommendedName>
</protein>
<dbReference type="EMBL" id="JAUKUC010000001">
    <property type="protein sequence ID" value="MDO1512737.1"/>
    <property type="molecule type" value="Genomic_DNA"/>
</dbReference>
<dbReference type="Proteomes" id="UP001168579">
    <property type="component" value="Unassembled WGS sequence"/>
</dbReference>
<organism evidence="1 2">
    <name type="scientific">Maribacter confluentis</name>
    <dbReference type="NCBI Taxonomy" id="1656093"/>
    <lineage>
        <taxon>Bacteria</taxon>
        <taxon>Pseudomonadati</taxon>
        <taxon>Bacteroidota</taxon>
        <taxon>Flavobacteriia</taxon>
        <taxon>Flavobacteriales</taxon>
        <taxon>Flavobacteriaceae</taxon>
        <taxon>Maribacter</taxon>
    </lineage>
</organism>
<dbReference type="RefSeq" id="WP_304435754.1">
    <property type="nucleotide sequence ID" value="NZ_JAUKUC010000001.1"/>
</dbReference>
<name>A0ABT8RP95_9FLAO</name>
<proteinExistence type="predicted"/>
<accession>A0ABT8RP95</accession>
<evidence type="ECO:0008006" key="3">
    <source>
        <dbReference type="Google" id="ProtNLM"/>
    </source>
</evidence>
<keyword evidence="2" id="KW-1185">Reference proteome</keyword>
<evidence type="ECO:0000313" key="1">
    <source>
        <dbReference type="EMBL" id="MDO1512737.1"/>
    </source>
</evidence>
<sequence length="56" mass="6267">MYVENVNDTIAFYEKAFGFPKKFSTPENDDGELILGDTTIAFAFIPLGNANFKRGM</sequence>
<gene>
    <name evidence="1" type="ORF">Q2T41_08720</name>
</gene>